<accession>A0A3M7STI7</accession>
<organism evidence="1 2">
    <name type="scientific">Brachionus plicatilis</name>
    <name type="common">Marine rotifer</name>
    <name type="synonym">Brachionus muelleri</name>
    <dbReference type="NCBI Taxonomy" id="10195"/>
    <lineage>
        <taxon>Eukaryota</taxon>
        <taxon>Metazoa</taxon>
        <taxon>Spiralia</taxon>
        <taxon>Gnathifera</taxon>
        <taxon>Rotifera</taxon>
        <taxon>Eurotatoria</taxon>
        <taxon>Monogononta</taxon>
        <taxon>Pseudotrocha</taxon>
        <taxon>Ploima</taxon>
        <taxon>Brachionidae</taxon>
        <taxon>Brachionus</taxon>
    </lineage>
</organism>
<comment type="caution">
    <text evidence="1">The sequence shown here is derived from an EMBL/GenBank/DDBJ whole genome shotgun (WGS) entry which is preliminary data.</text>
</comment>
<name>A0A3M7STI7_BRAPC</name>
<dbReference type="AlphaFoldDB" id="A0A3M7STI7"/>
<keyword evidence="2" id="KW-1185">Reference proteome</keyword>
<sequence>MRKNSFQKKIFFQENKIEKQNRKNSFIILAKTSIDLKQSLANVMLKLSLMVIQCFNFNRRTDSRNKELEFDADLNPMGEMYFGSWTKSMSGVVCDATQSNDLFYFKLIHAK</sequence>
<evidence type="ECO:0000313" key="2">
    <source>
        <dbReference type="Proteomes" id="UP000276133"/>
    </source>
</evidence>
<gene>
    <name evidence="1" type="ORF">BpHYR1_040680</name>
</gene>
<dbReference type="Proteomes" id="UP000276133">
    <property type="component" value="Unassembled WGS sequence"/>
</dbReference>
<protein>
    <submittedName>
        <fullName evidence="1">Uncharacterized protein</fullName>
    </submittedName>
</protein>
<dbReference type="EMBL" id="REGN01000785">
    <property type="protein sequence ID" value="RNA39134.1"/>
    <property type="molecule type" value="Genomic_DNA"/>
</dbReference>
<reference evidence="1 2" key="1">
    <citation type="journal article" date="2018" name="Sci. Rep.">
        <title>Genomic signatures of local adaptation to the degree of environmental predictability in rotifers.</title>
        <authorList>
            <person name="Franch-Gras L."/>
            <person name="Hahn C."/>
            <person name="Garcia-Roger E.M."/>
            <person name="Carmona M.J."/>
            <person name="Serra M."/>
            <person name="Gomez A."/>
        </authorList>
    </citation>
    <scope>NUCLEOTIDE SEQUENCE [LARGE SCALE GENOMIC DNA]</scope>
    <source>
        <strain evidence="1">HYR1</strain>
    </source>
</reference>
<proteinExistence type="predicted"/>
<evidence type="ECO:0000313" key="1">
    <source>
        <dbReference type="EMBL" id="RNA39134.1"/>
    </source>
</evidence>